<accession>A0A2T2NSK8</accession>
<sequence length="152" mass="16480">MPAPWGRYGQALRPHMNSALDSSLCQARLLHYGVPGALLAWPAHRMSKARPLPPPIPASARHACRLAEPLSHSGLTSNCPTAQVRGMRAGSSCTLPVTAHTYRRSLGSYACPRCAGRKNNINGRNFVVVLSTSSRVVRVASETWNYPPRARA</sequence>
<dbReference type="AlphaFoldDB" id="A0A2T2NSK8"/>
<gene>
    <name evidence="1" type="ORF">BS50DRAFT_362840</name>
</gene>
<keyword evidence="2" id="KW-1185">Reference proteome</keyword>
<dbReference type="EMBL" id="KZ678134">
    <property type="protein sequence ID" value="PSN68393.1"/>
    <property type="molecule type" value="Genomic_DNA"/>
</dbReference>
<dbReference type="Proteomes" id="UP000240883">
    <property type="component" value="Unassembled WGS sequence"/>
</dbReference>
<name>A0A2T2NSK8_CORCC</name>
<evidence type="ECO:0000313" key="1">
    <source>
        <dbReference type="EMBL" id="PSN68393.1"/>
    </source>
</evidence>
<organism evidence="1 2">
    <name type="scientific">Corynespora cassiicola Philippines</name>
    <dbReference type="NCBI Taxonomy" id="1448308"/>
    <lineage>
        <taxon>Eukaryota</taxon>
        <taxon>Fungi</taxon>
        <taxon>Dikarya</taxon>
        <taxon>Ascomycota</taxon>
        <taxon>Pezizomycotina</taxon>
        <taxon>Dothideomycetes</taxon>
        <taxon>Pleosporomycetidae</taxon>
        <taxon>Pleosporales</taxon>
        <taxon>Corynesporascaceae</taxon>
        <taxon>Corynespora</taxon>
    </lineage>
</organism>
<evidence type="ECO:0000313" key="2">
    <source>
        <dbReference type="Proteomes" id="UP000240883"/>
    </source>
</evidence>
<protein>
    <submittedName>
        <fullName evidence="1">Uncharacterized protein</fullName>
    </submittedName>
</protein>
<reference evidence="1 2" key="1">
    <citation type="journal article" date="2018" name="Front. Microbiol.">
        <title>Genome-Wide Analysis of Corynespora cassiicola Leaf Fall Disease Putative Effectors.</title>
        <authorList>
            <person name="Lopez D."/>
            <person name="Ribeiro S."/>
            <person name="Label P."/>
            <person name="Fumanal B."/>
            <person name="Venisse J.S."/>
            <person name="Kohler A."/>
            <person name="de Oliveira R.R."/>
            <person name="Labutti K."/>
            <person name="Lipzen A."/>
            <person name="Lail K."/>
            <person name="Bauer D."/>
            <person name="Ohm R.A."/>
            <person name="Barry K.W."/>
            <person name="Spatafora J."/>
            <person name="Grigoriev I.V."/>
            <person name="Martin F.M."/>
            <person name="Pujade-Renaud V."/>
        </authorList>
    </citation>
    <scope>NUCLEOTIDE SEQUENCE [LARGE SCALE GENOMIC DNA]</scope>
    <source>
        <strain evidence="1 2">Philippines</strain>
    </source>
</reference>
<proteinExistence type="predicted"/>